<reference evidence="2" key="1">
    <citation type="journal article" date="2019" name="Int. J. Syst. Evol. Microbiol.">
        <title>The Global Catalogue of Microorganisms (GCM) 10K type strain sequencing project: providing services to taxonomists for standard genome sequencing and annotation.</title>
        <authorList>
            <consortium name="The Broad Institute Genomics Platform"/>
            <consortium name="The Broad Institute Genome Sequencing Center for Infectious Disease"/>
            <person name="Wu L."/>
            <person name="Ma J."/>
        </authorList>
    </citation>
    <scope>NUCLEOTIDE SEQUENCE [LARGE SCALE GENOMIC DNA]</scope>
    <source>
        <strain evidence="2">JCM 31290</strain>
    </source>
</reference>
<sequence length="210" mass="23475">MTILVSTLGKVVRGEENAFNRFIGEGQLLAILDQIAGVELEATRVALRQFDLNRDKQSATWSIINHLESASAALAAVHTPESFKRRWLGSGMDRLNALSRDFTVRMLLCSLLFSLGEKERSLAWLQRLEELILHYYPVKDLTVEPELRNVSIKGFLNYQSLAAGSYLHPIRGATLSISDAIRDLQGKGEDFVSIDTALEFVLMARPIVSE</sequence>
<accession>A0ABP8G0E0</accession>
<dbReference type="EMBL" id="BAABET010000005">
    <property type="protein sequence ID" value="GAA4314755.1"/>
    <property type="molecule type" value="Genomic_DNA"/>
</dbReference>
<evidence type="ECO:0000313" key="2">
    <source>
        <dbReference type="Proteomes" id="UP001501115"/>
    </source>
</evidence>
<comment type="caution">
    <text evidence="1">The sequence shown here is derived from an EMBL/GenBank/DDBJ whole genome shotgun (WGS) entry which is preliminary data.</text>
</comment>
<keyword evidence="2" id="KW-1185">Reference proteome</keyword>
<gene>
    <name evidence="1" type="ORF">GCM10023086_36180</name>
</gene>
<organism evidence="1 2">
    <name type="scientific">Streptomyces venetus</name>
    <dbReference type="NCBI Taxonomy" id="1701086"/>
    <lineage>
        <taxon>Bacteria</taxon>
        <taxon>Bacillati</taxon>
        <taxon>Actinomycetota</taxon>
        <taxon>Actinomycetes</taxon>
        <taxon>Kitasatosporales</taxon>
        <taxon>Streptomycetaceae</taxon>
        <taxon>Streptomyces</taxon>
    </lineage>
</organism>
<name>A0ABP8G0E0_9ACTN</name>
<dbReference type="RefSeq" id="WP_345662570.1">
    <property type="nucleotide sequence ID" value="NZ_BAABET010000005.1"/>
</dbReference>
<dbReference type="Proteomes" id="UP001501115">
    <property type="component" value="Unassembled WGS sequence"/>
</dbReference>
<proteinExistence type="predicted"/>
<protein>
    <submittedName>
        <fullName evidence="1">Uncharacterized protein</fullName>
    </submittedName>
</protein>
<evidence type="ECO:0000313" key="1">
    <source>
        <dbReference type="EMBL" id="GAA4314755.1"/>
    </source>
</evidence>